<dbReference type="Proteomes" id="UP000504610">
    <property type="component" value="Chromosome 7"/>
</dbReference>
<dbReference type="RefSeq" id="XP_018442855.2">
    <property type="nucleotide sequence ID" value="XM_018587353.2"/>
</dbReference>
<dbReference type="InterPro" id="IPR002182">
    <property type="entry name" value="NB-ARC"/>
</dbReference>
<keyword evidence="1" id="KW-0520">NAD</keyword>
<dbReference type="KEGG" id="rsz:108814728"/>
<dbReference type="GO" id="GO:0006952">
    <property type="term" value="P:defense response"/>
    <property type="evidence" value="ECO:0007669"/>
    <property type="project" value="InterPro"/>
</dbReference>
<dbReference type="SUPFAM" id="SSF52540">
    <property type="entry name" value="P-loop containing nucleoside triphosphate hydrolases"/>
    <property type="match status" value="1"/>
</dbReference>
<evidence type="ECO:0000256" key="1">
    <source>
        <dbReference type="ARBA" id="ARBA00023027"/>
    </source>
</evidence>
<dbReference type="Pfam" id="PF01582">
    <property type="entry name" value="TIR"/>
    <property type="match status" value="1"/>
</dbReference>
<dbReference type="SUPFAM" id="SSF52200">
    <property type="entry name" value="Toll/Interleukin receptor TIR domain"/>
    <property type="match status" value="1"/>
</dbReference>
<dbReference type="Gene3D" id="3.40.50.10140">
    <property type="entry name" value="Toll/interleukin-1 receptor homology (TIR) domain"/>
    <property type="match status" value="1"/>
</dbReference>
<dbReference type="InterPro" id="IPR044974">
    <property type="entry name" value="Disease_R_plants"/>
</dbReference>
<dbReference type="Pfam" id="PF00931">
    <property type="entry name" value="NB-ARC"/>
    <property type="match status" value="1"/>
</dbReference>
<dbReference type="OrthoDB" id="1357022at2759"/>
<proteinExistence type="predicted"/>
<dbReference type="InterPro" id="IPR035897">
    <property type="entry name" value="Toll_tir_struct_dom_sf"/>
</dbReference>
<accession>A0A6J0K4J1</accession>
<reference evidence="3" key="1">
    <citation type="journal article" date="2019" name="Database">
        <title>The radish genome database (RadishGD): an integrated information resource for radish genomics.</title>
        <authorList>
            <person name="Yu H.J."/>
            <person name="Baek S."/>
            <person name="Lee Y.J."/>
            <person name="Cho A."/>
            <person name="Mun J.H."/>
        </authorList>
    </citation>
    <scope>NUCLEOTIDE SEQUENCE [LARGE SCALE GENOMIC DNA]</scope>
    <source>
        <strain evidence="3">cv. WK10039</strain>
    </source>
</reference>
<dbReference type="PANTHER" id="PTHR11017">
    <property type="entry name" value="LEUCINE-RICH REPEAT-CONTAINING PROTEIN"/>
    <property type="match status" value="1"/>
</dbReference>
<gene>
    <name evidence="4" type="primary">LOC108814728</name>
</gene>
<dbReference type="PROSITE" id="PS50104">
    <property type="entry name" value="TIR"/>
    <property type="match status" value="1"/>
</dbReference>
<dbReference type="InterPro" id="IPR000157">
    <property type="entry name" value="TIR_dom"/>
</dbReference>
<dbReference type="FunFam" id="3.40.50.10140:FF:000007">
    <property type="entry name" value="Disease resistance protein (TIR-NBS-LRR class)"/>
    <property type="match status" value="1"/>
</dbReference>
<dbReference type="PANTHER" id="PTHR11017:SF521">
    <property type="entry name" value="TIR DOMAIN-CONTAINING PROTEIN"/>
    <property type="match status" value="1"/>
</dbReference>
<name>A0A6J0K4J1_RAPSA</name>
<feature type="domain" description="TIR" evidence="2">
    <location>
        <begin position="54"/>
        <end position="219"/>
    </location>
</feature>
<sequence length="450" mass="51450">MLLNKTKKVPKEQAKKKNNMNTVLKKRSCFKTKAKSLRLFESRSSLSSSSFPPKKYDVFLSFRGADTRKNFVSFLYKELETKGIQTFKDDKALVCGRPIAPELVQAIRGTRIAVVVVSPTYSASYWCLEELVKILRLEKKGLLTVVPIFYEVDPCQVRRQKGEVAEQFKKHKKRYSRERVRSWRNALTRVTVLSGDCSKNCKDDATLVDGITKRISEILSMETQSNGNNLIDFDKHMKELYPLLDLNSNEGVQVSGIWGRGSNGISALAKRVYQDISPKFEAHCFLEDVRRISLDCQKSHLKEELLSKMEGPCLSTKSSRMCCDAIKARLGNKKVLLVANDVDKIEKLDALANEFSWFGPGSRIIIVTQDKQLLSSWGVKSVYEVELLRCCEVGKLWRSEAFKQKQDPENFEGFMHLPGINMFSSLKYLMDYLSDGDQLRERLNEILYSL</sequence>
<dbReference type="AlphaFoldDB" id="A0A6J0K4J1"/>
<organism evidence="3 4">
    <name type="scientific">Raphanus sativus</name>
    <name type="common">Radish</name>
    <name type="synonym">Raphanus raphanistrum var. sativus</name>
    <dbReference type="NCBI Taxonomy" id="3726"/>
    <lineage>
        <taxon>Eukaryota</taxon>
        <taxon>Viridiplantae</taxon>
        <taxon>Streptophyta</taxon>
        <taxon>Embryophyta</taxon>
        <taxon>Tracheophyta</taxon>
        <taxon>Spermatophyta</taxon>
        <taxon>Magnoliopsida</taxon>
        <taxon>eudicotyledons</taxon>
        <taxon>Gunneridae</taxon>
        <taxon>Pentapetalae</taxon>
        <taxon>rosids</taxon>
        <taxon>malvids</taxon>
        <taxon>Brassicales</taxon>
        <taxon>Brassicaceae</taxon>
        <taxon>Brassiceae</taxon>
        <taxon>Raphanus</taxon>
    </lineage>
</organism>
<dbReference type="GO" id="GO:0043531">
    <property type="term" value="F:ADP binding"/>
    <property type="evidence" value="ECO:0007669"/>
    <property type="project" value="InterPro"/>
</dbReference>
<evidence type="ECO:0000313" key="3">
    <source>
        <dbReference type="Proteomes" id="UP000504610"/>
    </source>
</evidence>
<protein>
    <submittedName>
        <fullName evidence="4">Disease resistance protein Roq1</fullName>
    </submittedName>
</protein>
<reference evidence="4" key="2">
    <citation type="submission" date="2025-08" db="UniProtKB">
        <authorList>
            <consortium name="RefSeq"/>
        </authorList>
    </citation>
    <scope>IDENTIFICATION</scope>
    <source>
        <tissue evidence="4">Leaf</tissue>
    </source>
</reference>
<evidence type="ECO:0000259" key="2">
    <source>
        <dbReference type="PROSITE" id="PS50104"/>
    </source>
</evidence>
<keyword evidence="3" id="KW-1185">Reference proteome</keyword>
<evidence type="ECO:0000313" key="4">
    <source>
        <dbReference type="RefSeq" id="XP_018442855.2"/>
    </source>
</evidence>
<dbReference type="SMART" id="SM00255">
    <property type="entry name" value="TIR"/>
    <property type="match status" value="1"/>
</dbReference>
<dbReference type="Gene3D" id="3.40.50.300">
    <property type="entry name" value="P-loop containing nucleotide triphosphate hydrolases"/>
    <property type="match status" value="1"/>
</dbReference>
<dbReference type="GO" id="GO:0007165">
    <property type="term" value="P:signal transduction"/>
    <property type="evidence" value="ECO:0007669"/>
    <property type="project" value="InterPro"/>
</dbReference>
<dbReference type="InterPro" id="IPR027417">
    <property type="entry name" value="P-loop_NTPase"/>
</dbReference>
<dbReference type="GeneID" id="108814728"/>